<dbReference type="AlphaFoldDB" id="A0A382G1R5"/>
<dbReference type="EMBL" id="UINC01052799">
    <property type="protein sequence ID" value="SVB68544.1"/>
    <property type="molecule type" value="Genomic_DNA"/>
</dbReference>
<organism evidence="2">
    <name type="scientific">marine metagenome</name>
    <dbReference type="NCBI Taxonomy" id="408172"/>
    <lineage>
        <taxon>unclassified sequences</taxon>
        <taxon>metagenomes</taxon>
        <taxon>ecological metagenomes</taxon>
    </lineage>
</organism>
<evidence type="ECO:0000313" key="2">
    <source>
        <dbReference type="EMBL" id="SVB68544.1"/>
    </source>
</evidence>
<reference evidence="2" key="1">
    <citation type="submission" date="2018-05" db="EMBL/GenBank/DDBJ databases">
        <authorList>
            <person name="Lanie J.A."/>
            <person name="Ng W.-L."/>
            <person name="Kazmierczak K.M."/>
            <person name="Andrzejewski T.M."/>
            <person name="Davidsen T.M."/>
            <person name="Wayne K.J."/>
            <person name="Tettelin H."/>
            <person name="Glass J.I."/>
            <person name="Rusch D."/>
            <person name="Podicherti R."/>
            <person name="Tsui H.-C.T."/>
            <person name="Winkler M.E."/>
        </authorList>
    </citation>
    <scope>NUCLEOTIDE SEQUENCE</scope>
</reference>
<protein>
    <submittedName>
        <fullName evidence="2">Uncharacterized protein</fullName>
    </submittedName>
</protein>
<sequence length="76" mass="8540">MAATRRLGNAYRQPFVRPGGAETHTSRPCGRCWHGAIFGHDSTVRDLSFQTETSSTWTGRAPKIPADLWSWYSTGW</sequence>
<feature type="non-terminal residue" evidence="2">
    <location>
        <position position="76"/>
    </location>
</feature>
<accession>A0A382G1R5</accession>
<name>A0A382G1R5_9ZZZZ</name>
<proteinExistence type="predicted"/>
<evidence type="ECO:0000256" key="1">
    <source>
        <dbReference type="SAM" id="MobiDB-lite"/>
    </source>
</evidence>
<gene>
    <name evidence="2" type="ORF">METZ01_LOCUS221398</name>
</gene>
<feature type="region of interest" description="Disordered" evidence="1">
    <location>
        <begin position="1"/>
        <end position="25"/>
    </location>
</feature>